<dbReference type="PROSITE" id="PS50086">
    <property type="entry name" value="TBC_RABGAP"/>
    <property type="match status" value="1"/>
</dbReference>
<evidence type="ECO:0000256" key="8">
    <source>
        <dbReference type="ARBA" id="ARBA00072013"/>
    </source>
</evidence>
<dbReference type="GO" id="GO:0005737">
    <property type="term" value="C:cytoplasm"/>
    <property type="evidence" value="ECO:0007669"/>
    <property type="project" value="UniProtKB-SubCell"/>
</dbReference>
<keyword evidence="10" id="KW-0175">Coiled coil</keyword>
<reference evidence="13" key="2">
    <citation type="submission" date="2025-09" db="UniProtKB">
        <authorList>
            <consortium name="Ensembl"/>
        </authorList>
    </citation>
    <scope>IDENTIFICATION</scope>
</reference>
<dbReference type="InterPro" id="IPR006020">
    <property type="entry name" value="PTB/PI_dom"/>
</dbReference>
<dbReference type="InterPro" id="IPR050302">
    <property type="entry name" value="Rab_GAP_TBC_domain"/>
</dbReference>
<evidence type="ECO:0000256" key="2">
    <source>
        <dbReference type="ARBA" id="ARBA00022468"/>
    </source>
</evidence>
<keyword evidence="7" id="KW-0007">Acetylation</keyword>
<evidence type="ECO:0000259" key="12">
    <source>
        <dbReference type="PROSITE" id="PS50086"/>
    </source>
</evidence>
<dbReference type="SMART" id="SM00164">
    <property type="entry name" value="TBC"/>
    <property type="match status" value="1"/>
</dbReference>
<dbReference type="FunFam" id="1.10.8.270:FF:000001">
    <property type="entry name" value="TBC1 domain family member 1"/>
    <property type="match status" value="1"/>
</dbReference>
<dbReference type="Pfam" id="PF00566">
    <property type="entry name" value="RabGAP-TBC"/>
    <property type="match status" value="1"/>
</dbReference>
<keyword evidence="5" id="KW-0597">Phosphoprotein</keyword>
<dbReference type="InterPro" id="IPR000195">
    <property type="entry name" value="Rab-GAP-TBC_dom"/>
</dbReference>
<dbReference type="FunFam" id="1.10.10.2750:FF:000002">
    <property type="entry name" value="TBC1 domain family member 4"/>
    <property type="match status" value="1"/>
</dbReference>
<dbReference type="GO" id="GO:0032869">
    <property type="term" value="P:cellular response to insulin stimulus"/>
    <property type="evidence" value="ECO:0007669"/>
    <property type="project" value="UniProtKB-ARBA"/>
</dbReference>
<dbReference type="FunFam" id="2.30.29.30:FF:000076">
    <property type="entry name" value="TBC1 domain family member 4 isoform X1"/>
    <property type="match status" value="1"/>
</dbReference>
<keyword evidence="3" id="KW-0488">Methylation</keyword>
<feature type="region of interest" description="Disordered" evidence="11">
    <location>
        <begin position="235"/>
        <end position="263"/>
    </location>
</feature>
<proteinExistence type="predicted"/>
<evidence type="ECO:0000313" key="13">
    <source>
        <dbReference type="Ensembl" id="ENSOSIP00000022872.1"/>
    </source>
</evidence>
<dbReference type="SUPFAM" id="SSF47923">
    <property type="entry name" value="Ypt/Rab-GAP domain of gyp1p"/>
    <property type="match status" value="2"/>
</dbReference>
<dbReference type="InterPro" id="IPR021785">
    <property type="entry name" value="DUF3350"/>
</dbReference>
<keyword evidence="4" id="KW-0963">Cytoplasm</keyword>
<organism evidence="13 14">
    <name type="scientific">Oryzias sinensis</name>
    <name type="common">Chinese medaka</name>
    <dbReference type="NCBI Taxonomy" id="183150"/>
    <lineage>
        <taxon>Eukaryota</taxon>
        <taxon>Metazoa</taxon>
        <taxon>Chordata</taxon>
        <taxon>Craniata</taxon>
        <taxon>Vertebrata</taxon>
        <taxon>Euteleostomi</taxon>
        <taxon>Actinopterygii</taxon>
        <taxon>Neopterygii</taxon>
        <taxon>Teleostei</taxon>
        <taxon>Neoteleostei</taxon>
        <taxon>Acanthomorphata</taxon>
        <taxon>Ovalentaria</taxon>
        <taxon>Atherinomorphae</taxon>
        <taxon>Beloniformes</taxon>
        <taxon>Adrianichthyidae</taxon>
        <taxon>Oryziinae</taxon>
        <taxon>Oryzias</taxon>
    </lineage>
</organism>
<reference evidence="13" key="1">
    <citation type="submission" date="2025-08" db="UniProtKB">
        <authorList>
            <consortium name="Ensembl"/>
        </authorList>
    </citation>
    <scope>IDENTIFICATION</scope>
</reference>
<keyword evidence="6" id="KW-0677">Repeat</keyword>
<evidence type="ECO:0000256" key="1">
    <source>
        <dbReference type="ARBA" id="ARBA00004496"/>
    </source>
</evidence>
<dbReference type="CDD" id="cd01269">
    <property type="entry name" value="PTB_TBC1D1_like"/>
    <property type="match status" value="1"/>
</dbReference>
<dbReference type="FunFam" id="1.10.472.80:FF:000003">
    <property type="entry name" value="Putative TBC1 domain family member 1"/>
    <property type="match status" value="1"/>
</dbReference>
<dbReference type="Gene3D" id="2.30.29.30">
    <property type="entry name" value="Pleckstrin-homology domain (PH domain)/Phosphotyrosine-binding domain (PTB)"/>
    <property type="match status" value="2"/>
</dbReference>
<name>A0A8C7Y6M3_9TELE</name>
<evidence type="ECO:0000256" key="5">
    <source>
        <dbReference type="ARBA" id="ARBA00022553"/>
    </source>
</evidence>
<dbReference type="Gene3D" id="1.10.472.80">
    <property type="entry name" value="Ypt/Rab-GAP domain of gyp1p, domain 3"/>
    <property type="match status" value="1"/>
</dbReference>
<dbReference type="PANTHER" id="PTHR47219">
    <property type="entry name" value="RAB GTPASE-ACTIVATING PROTEIN 1-LIKE"/>
    <property type="match status" value="1"/>
</dbReference>
<feature type="domain" description="Rab-GAP TBC" evidence="12">
    <location>
        <begin position="650"/>
        <end position="844"/>
    </location>
</feature>
<comment type="subcellular location">
    <subcellularLocation>
        <location evidence="1">Cytoplasm</location>
    </subcellularLocation>
</comment>
<evidence type="ECO:0000256" key="4">
    <source>
        <dbReference type="ARBA" id="ARBA00022490"/>
    </source>
</evidence>
<dbReference type="SMART" id="SM00462">
    <property type="entry name" value="PTB"/>
    <property type="match status" value="2"/>
</dbReference>
<dbReference type="CDD" id="cd00934">
    <property type="entry name" value="PTB"/>
    <property type="match status" value="1"/>
</dbReference>
<dbReference type="InterPro" id="IPR035969">
    <property type="entry name" value="Rab-GAP_TBC_sf"/>
</dbReference>
<evidence type="ECO:0000256" key="10">
    <source>
        <dbReference type="SAM" id="Coils"/>
    </source>
</evidence>
<feature type="coiled-coil region" evidence="10">
    <location>
        <begin position="924"/>
        <end position="1000"/>
    </location>
</feature>
<dbReference type="Gene3D" id="1.10.10.2750">
    <property type="match status" value="1"/>
</dbReference>
<dbReference type="AlphaFoldDB" id="A0A8C7Y6M3"/>
<evidence type="ECO:0000256" key="7">
    <source>
        <dbReference type="ARBA" id="ARBA00022990"/>
    </source>
</evidence>
<dbReference type="PANTHER" id="PTHR47219:SF14">
    <property type="entry name" value="TBC1 DOMAIN FAMILY MEMBER 4"/>
    <property type="match status" value="1"/>
</dbReference>
<evidence type="ECO:0000313" key="14">
    <source>
        <dbReference type="Proteomes" id="UP000694383"/>
    </source>
</evidence>
<dbReference type="GeneTree" id="ENSGT00940000158486"/>
<dbReference type="Pfam" id="PF00640">
    <property type="entry name" value="PID"/>
    <property type="match status" value="1"/>
</dbReference>
<evidence type="ECO:0000256" key="9">
    <source>
        <dbReference type="ARBA" id="ARBA00081861"/>
    </source>
</evidence>
<sequence length="1029" mass="116963">METRDETAGKSFALTYVGWCTLDRRTTLPMLPWLVAEIRRRSEKGGFGPVMQPREVQLLLHSPFIRCVPSSSNSSSVFIFEHKAQLIARFIHNSNDLSYFAYLLRGQPDNPESEMSCHVFKAFDPNQVPEVISSIRQVSKSALKEDTKPKQETEEAFYNSQKFEVLYCGKVTVGHKKAPSSLIDDCIDKFRHLSISSSQSSLRGAFPECILEDSGFEEPQEFRTRCSSLAGSLQRKPGEAGIMGPTRRRHSSAPNNVQPSDSDKNRTMLFQVGRFEVNLISPDSKTVVLEKNFKDISSCCQGIKQTDHFGFICRDTIDSGPSQYACFVFQCASESLVDEVMLTLKQAFSTAAHRFIQTSLDFDFFLTRTNKSHATCVCNLQKHKPGSDQEENELVILYLRQICDTKQKSHLHIGESPQVRVISAAGDSTTHSSRFKLDIFKNKARTSLTSSLENIFARVAVFFTSCSAFVPLAASVSSKGFGLTHIYQRDGRIIPLWKNPGNLRPLLPSNTLSPIFLMVITDLLDDWPASELLPLSPCALDASLDHLRGLLPMAHNQSPEGKPKKTGADYRALWKTAIHQQILLLRMEKENQRLEASRDELHIRKMKLDYQEVSQCSKETQAMWEKKLTAPGRTTNPQDKEDLYRAVCQGLPKSRRGDVWLLLSHQHRLRHRLPQRQLAPDTPYHDLLKQLTAQQHAILVDLGRTFPTHQYFSAQLGAGQLSLYNLLKAYSLLDTEVGYCQGISFVAGVLLLHMSEDQAFDMLKFLMYDLGIRRQYRPDMVSLQIQMYQLSRLLHDYHRDLYSHFEEHDICPSLYAAPWFLTLFASQFPLGFVSRIFDFVFVQGTEVVFKVALCLLGSHEKEIIECDSFESIVDFLKTALPTLTQAQMEQTIAKVIEMDISKQLHAYEVEYHVLQDEMLDAGPLPDDSERLDKLEKTNTQLKKQNMDLLEKLQAARQKIQTLETSVESFLSRESKMKHMIRSLEQERAAYQRTIERMRSCLPPDALTDVEMTQIKTGPNGKAKTAAKKP</sequence>
<dbReference type="GO" id="GO:0005096">
    <property type="term" value="F:GTPase activator activity"/>
    <property type="evidence" value="ECO:0007669"/>
    <property type="project" value="UniProtKB-KW"/>
</dbReference>
<dbReference type="SUPFAM" id="SSF50729">
    <property type="entry name" value="PH domain-like"/>
    <property type="match status" value="2"/>
</dbReference>
<protein>
    <recommendedName>
        <fullName evidence="8">TBC1 domain family member 4</fullName>
    </recommendedName>
    <alternativeName>
        <fullName evidence="9">Akt substrate of 160 kDa</fullName>
    </alternativeName>
</protein>
<dbReference type="InterPro" id="IPR011993">
    <property type="entry name" value="PH-like_dom_sf"/>
</dbReference>
<evidence type="ECO:0000256" key="11">
    <source>
        <dbReference type="SAM" id="MobiDB-lite"/>
    </source>
</evidence>
<dbReference type="Pfam" id="PF11830">
    <property type="entry name" value="DUF3350"/>
    <property type="match status" value="1"/>
</dbReference>
<accession>A0A8C7Y6M3</accession>
<dbReference type="Gene3D" id="1.10.8.270">
    <property type="entry name" value="putative rabgap domain of human tbc1 domain family member 14 like domains"/>
    <property type="match status" value="1"/>
</dbReference>
<dbReference type="Ensembl" id="ENSOSIT00000024156.1">
    <property type="protein sequence ID" value="ENSOSIP00000022872.1"/>
    <property type="gene ID" value="ENSOSIG00000009249.1"/>
</dbReference>
<evidence type="ECO:0000256" key="6">
    <source>
        <dbReference type="ARBA" id="ARBA00022737"/>
    </source>
</evidence>
<dbReference type="Proteomes" id="UP000694383">
    <property type="component" value="Unplaced"/>
</dbReference>
<keyword evidence="2" id="KW-0343">GTPase activation</keyword>
<evidence type="ECO:0000256" key="3">
    <source>
        <dbReference type="ARBA" id="ARBA00022481"/>
    </source>
</evidence>
<keyword evidence="14" id="KW-1185">Reference proteome</keyword>